<comment type="similarity">
    <text evidence="6">Belongs to the bacterial secretin family.</text>
</comment>
<dbReference type="InterPro" id="IPR038591">
    <property type="entry name" value="NolW-like_sf"/>
</dbReference>
<comment type="subcellular location">
    <subcellularLocation>
        <location evidence="7">Cell outer membrane</location>
    </subcellularLocation>
    <subcellularLocation>
        <location evidence="1">Membrane</location>
    </subcellularLocation>
</comment>
<dbReference type="Proteomes" id="UP000000925">
    <property type="component" value="Chromosome"/>
</dbReference>
<dbReference type="OrthoDB" id="9779724at2"/>
<dbReference type="InterPro" id="IPR005644">
    <property type="entry name" value="NolW-like"/>
</dbReference>
<evidence type="ECO:0000313" key="11">
    <source>
        <dbReference type="Proteomes" id="UP000000925"/>
    </source>
</evidence>
<keyword evidence="3" id="KW-0732">Signal</keyword>
<dbReference type="Gene3D" id="3.30.1370.120">
    <property type="match status" value="1"/>
</dbReference>
<keyword evidence="8" id="KW-0175">Coiled coil</keyword>
<evidence type="ECO:0000256" key="4">
    <source>
        <dbReference type="ARBA" id="ARBA00023136"/>
    </source>
</evidence>
<evidence type="ECO:0000256" key="3">
    <source>
        <dbReference type="ARBA" id="ARBA00022729"/>
    </source>
</evidence>
<evidence type="ECO:0000313" key="10">
    <source>
        <dbReference type="EMBL" id="ADE55297.1"/>
    </source>
</evidence>
<dbReference type="Pfam" id="PF03958">
    <property type="entry name" value="Secretin_N"/>
    <property type="match status" value="1"/>
</dbReference>
<organism evidence="10 11">
    <name type="scientific">Coraliomargarita akajimensis (strain DSM 45221 / IAM 15411 / JCM 23193 / KCTC 12865 / 04OKA010-24)</name>
    <dbReference type="NCBI Taxonomy" id="583355"/>
    <lineage>
        <taxon>Bacteria</taxon>
        <taxon>Pseudomonadati</taxon>
        <taxon>Verrucomicrobiota</taxon>
        <taxon>Opitutia</taxon>
        <taxon>Puniceicoccales</taxon>
        <taxon>Coraliomargaritaceae</taxon>
        <taxon>Coraliomargarita</taxon>
    </lineage>
</organism>
<dbReference type="RefSeq" id="WP_013044019.1">
    <property type="nucleotide sequence ID" value="NC_014008.1"/>
</dbReference>
<proteinExistence type="inferred from homology"/>
<gene>
    <name evidence="10" type="ordered locus">Caka_2280</name>
</gene>
<dbReference type="PANTHER" id="PTHR30332:SF24">
    <property type="entry name" value="SECRETIN GSPD-RELATED"/>
    <property type="match status" value="1"/>
</dbReference>
<feature type="domain" description="Secretin/TonB short N-terminal" evidence="9">
    <location>
        <begin position="136"/>
        <end position="184"/>
    </location>
</feature>
<dbReference type="InterPro" id="IPR001775">
    <property type="entry name" value="GspD/PilQ"/>
</dbReference>
<dbReference type="GO" id="GO:0009306">
    <property type="term" value="P:protein secretion"/>
    <property type="evidence" value="ECO:0007669"/>
    <property type="project" value="InterPro"/>
</dbReference>
<evidence type="ECO:0000256" key="7">
    <source>
        <dbReference type="RuleBase" id="RU004004"/>
    </source>
</evidence>
<dbReference type="PRINTS" id="PR01032">
    <property type="entry name" value="PHAGEIV"/>
</dbReference>
<sequence length="595" mass="64504">MKQKTISYLLFCVPIALFGQDAEPATEANSDVVVEAAPAAEAVEVEAPVVEAEVAEAEVVEIEEPAVAGVSVESADAEIPEVTVALPEDSTVVLDLPGQTGSVEAGTVEEEETISVDFPDEDVRVILFNVAELFDLNLVVPEALVGRTSIKLHNVTWREVFEVVLEPLGYAYIEDRNIIKVKSVADIAAEPVTTTVIAIKHARAADIMGSIAPLVDGAAGGKMVADSRKNLLVITERPSQIQKIRDLVDEVDRATEQVMIETKLVEVFDEDLENLGVNWSSLNGYGLSAGPFTRQWDRSREKSTGTTTEFSPATDNQPAQFVTGNLVDSLASTSRLDTAVFNADQFNVILSALETLNDTKLVTNPTVVVMNKRPAKFEVGRDYPIREITFNQETGTYEAGGVEETFIGVELEVTPEVLGGNIHLDVDPTISALDGTVESFGAIDPIVARRSVDTEVIIKDGYTLALGGLADTQEVNSGTKVPILGDIPGLGRLFSSDSDSLGKRNLIIFITAKTLNPEGSDYRDVIDPRMIEEMGITDYEVPGYHFREGNDRMSEAERDLLVEIEDNRDQAKRAEQIAKLQAQIDALQAADAQEE</sequence>
<keyword evidence="4" id="KW-0472">Membrane</keyword>
<dbReference type="KEGG" id="caa:Caka_2280"/>
<dbReference type="eggNOG" id="COG4796">
    <property type="taxonomic scope" value="Bacteria"/>
</dbReference>
<dbReference type="Pfam" id="PF00263">
    <property type="entry name" value="Secretin"/>
    <property type="match status" value="1"/>
</dbReference>
<dbReference type="AlphaFoldDB" id="D5EMQ7"/>
<reference evidence="10 11" key="1">
    <citation type="journal article" date="2010" name="Stand. Genomic Sci.">
        <title>Complete genome sequence of Coraliomargarita akajimensis type strain (04OKA010-24).</title>
        <authorList>
            <person name="Mavromatis K."/>
            <person name="Abt B."/>
            <person name="Brambilla E."/>
            <person name="Lapidus A."/>
            <person name="Copeland A."/>
            <person name="Deshpande S."/>
            <person name="Nolan M."/>
            <person name="Lucas S."/>
            <person name="Tice H."/>
            <person name="Cheng J.F."/>
            <person name="Han C."/>
            <person name="Detter J.C."/>
            <person name="Woyke T."/>
            <person name="Goodwin L."/>
            <person name="Pitluck S."/>
            <person name="Held B."/>
            <person name="Brettin T."/>
            <person name="Tapia R."/>
            <person name="Ivanova N."/>
            <person name="Mikhailova N."/>
            <person name="Pati A."/>
            <person name="Liolios K."/>
            <person name="Chen A."/>
            <person name="Palaniappan K."/>
            <person name="Land M."/>
            <person name="Hauser L."/>
            <person name="Chang Y.J."/>
            <person name="Jeffries C.D."/>
            <person name="Rohde M."/>
            <person name="Goker M."/>
            <person name="Bristow J."/>
            <person name="Eisen J.A."/>
            <person name="Markowitz V."/>
            <person name="Hugenholtz P."/>
            <person name="Klenk H.P."/>
            <person name="Kyrpides N.C."/>
        </authorList>
    </citation>
    <scope>NUCLEOTIDE SEQUENCE [LARGE SCALE GENOMIC DNA]</scope>
    <source>
        <strain evidence="11">DSM 45221 / IAM 15411 / JCM 23193 / KCTC 12865</strain>
    </source>
</reference>
<dbReference type="PANTHER" id="PTHR30332">
    <property type="entry name" value="PROBABLE GENERAL SECRETION PATHWAY PROTEIN D"/>
    <property type="match status" value="1"/>
</dbReference>
<keyword evidence="5" id="KW-0998">Cell outer membrane</keyword>
<dbReference type="HOGENOM" id="CLU_032296_0_0_0"/>
<dbReference type="STRING" id="583355.Caka_2280"/>
<dbReference type="Gene3D" id="3.55.50.30">
    <property type="match status" value="1"/>
</dbReference>
<protein>
    <submittedName>
        <fullName evidence="10">Type II and III secretion system protein</fullName>
    </submittedName>
</protein>
<dbReference type="InterPro" id="IPR050810">
    <property type="entry name" value="Bact_Secretion_Sys_Channel"/>
</dbReference>
<evidence type="ECO:0000256" key="8">
    <source>
        <dbReference type="SAM" id="Coils"/>
    </source>
</evidence>
<keyword evidence="2 7" id="KW-0813">Transport</keyword>
<dbReference type="InterPro" id="IPR011662">
    <property type="entry name" value="Secretin/TonB_short_N"/>
</dbReference>
<dbReference type="GO" id="GO:0015627">
    <property type="term" value="C:type II protein secretion system complex"/>
    <property type="evidence" value="ECO:0007669"/>
    <property type="project" value="TreeGrafter"/>
</dbReference>
<evidence type="ECO:0000259" key="9">
    <source>
        <dbReference type="SMART" id="SM00965"/>
    </source>
</evidence>
<keyword evidence="11" id="KW-1185">Reference proteome</keyword>
<name>D5EMQ7_CORAD</name>
<feature type="coiled-coil region" evidence="8">
    <location>
        <begin position="554"/>
        <end position="590"/>
    </location>
</feature>
<accession>D5EMQ7</accession>
<evidence type="ECO:0000256" key="6">
    <source>
        <dbReference type="RuleBase" id="RU004003"/>
    </source>
</evidence>
<dbReference type="GO" id="GO:0009279">
    <property type="term" value="C:cell outer membrane"/>
    <property type="evidence" value="ECO:0007669"/>
    <property type="project" value="UniProtKB-SubCell"/>
</dbReference>
<evidence type="ECO:0000256" key="5">
    <source>
        <dbReference type="ARBA" id="ARBA00023237"/>
    </source>
</evidence>
<dbReference type="PRINTS" id="PR00811">
    <property type="entry name" value="BCTERIALGSPD"/>
</dbReference>
<dbReference type="SMART" id="SM00965">
    <property type="entry name" value="STN"/>
    <property type="match status" value="1"/>
</dbReference>
<dbReference type="InterPro" id="IPR004846">
    <property type="entry name" value="T2SS/T3SS_dom"/>
</dbReference>
<dbReference type="EMBL" id="CP001998">
    <property type="protein sequence ID" value="ADE55297.1"/>
    <property type="molecule type" value="Genomic_DNA"/>
</dbReference>
<evidence type="ECO:0000256" key="2">
    <source>
        <dbReference type="ARBA" id="ARBA00022448"/>
    </source>
</evidence>
<evidence type="ECO:0000256" key="1">
    <source>
        <dbReference type="ARBA" id="ARBA00004370"/>
    </source>
</evidence>